<keyword evidence="1" id="KW-0732">Signal</keyword>
<accession>A0ABX2WAY1</accession>
<sequence>MIRSISGLVFLVISPAWAIPPNPFQPHISLCESLATQLESWSLNGVITSTNTSTALMLSPQGVWRRIKQDNELFEGAQIESVGEGYVVAKLGPGCPISSYRWDIKGKTHAMDAGITSDAGAAIHQPGR</sequence>
<keyword evidence="3" id="KW-1185">Reference proteome</keyword>
<evidence type="ECO:0000313" key="2">
    <source>
        <dbReference type="EMBL" id="OAT29840.1"/>
    </source>
</evidence>
<feature type="signal peptide" evidence="1">
    <location>
        <begin position="1"/>
        <end position="18"/>
    </location>
</feature>
<evidence type="ECO:0000256" key="1">
    <source>
        <dbReference type="SAM" id="SignalP"/>
    </source>
</evidence>
<name>A0ABX2WAY1_9ENTR</name>
<dbReference type="InterPro" id="IPR019684">
    <property type="entry name" value="HofP"/>
</dbReference>
<gene>
    <name evidence="2" type="ORF">M976_01206</name>
</gene>
<protein>
    <submittedName>
        <fullName evidence="2">Uncharacterized DUF2531 family protein</fullName>
    </submittedName>
</protein>
<comment type="caution">
    <text evidence="2">The sequence shown here is derived from an EMBL/GenBank/DDBJ whole genome shotgun (WGS) entry which is preliminary data.</text>
</comment>
<organism evidence="2 3">
    <name type="scientific">Buttiauxella ferragutiae ATCC 51602</name>
    <dbReference type="NCBI Taxonomy" id="1354252"/>
    <lineage>
        <taxon>Bacteria</taxon>
        <taxon>Pseudomonadati</taxon>
        <taxon>Pseudomonadota</taxon>
        <taxon>Gammaproteobacteria</taxon>
        <taxon>Enterobacterales</taxon>
        <taxon>Enterobacteriaceae</taxon>
        <taxon>Buttiauxella</taxon>
    </lineage>
</organism>
<dbReference type="RefSeq" id="WP_064542833.1">
    <property type="nucleotide sequence ID" value="NZ_LXEQ01000024.1"/>
</dbReference>
<proteinExistence type="predicted"/>
<feature type="chain" id="PRO_5047426345" evidence="1">
    <location>
        <begin position="19"/>
        <end position="128"/>
    </location>
</feature>
<dbReference type="Proteomes" id="UP000078407">
    <property type="component" value="Unassembled WGS sequence"/>
</dbReference>
<dbReference type="EMBL" id="LXEQ01000024">
    <property type="protein sequence ID" value="OAT29840.1"/>
    <property type="molecule type" value="Genomic_DNA"/>
</dbReference>
<reference evidence="2 3" key="1">
    <citation type="submission" date="2016-04" db="EMBL/GenBank/DDBJ databases">
        <title>ATOL: Assembling a taxonomically balanced genome-scale reconstruction of the evolutionary history of the Enterobacteriaceae.</title>
        <authorList>
            <person name="Plunkett G.III."/>
            <person name="Neeno-Eckwall E.C."/>
            <person name="Glasner J.D."/>
            <person name="Perna N.T."/>
        </authorList>
    </citation>
    <scope>NUCLEOTIDE SEQUENCE [LARGE SCALE GENOMIC DNA]</scope>
    <source>
        <strain evidence="2 3">ATCC 51602</strain>
    </source>
</reference>
<dbReference type="Pfam" id="PF10748">
    <property type="entry name" value="HofP"/>
    <property type="match status" value="1"/>
</dbReference>
<evidence type="ECO:0000313" key="3">
    <source>
        <dbReference type="Proteomes" id="UP000078407"/>
    </source>
</evidence>